<feature type="domain" description="Laminin G" evidence="16">
    <location>
        <begin position="2707"/>
        <end position="2889"/>
    </location>
</feature>
<dbReference type="FunFam" id="2.10.25.10:FF:000106">
    <property type="entry name" value="Heparan sulfate proteoglycan 2"/>
    <property type="match status" value="1"/>
</dbReference>
<dbReference type="Pfam" id="PF02210">
    <property type="entry name" value="Laminin_G_2"/>
    <property type="match status" value="3"/>
</dbReference>
<keyword evidence="4 15" id="KW-0732">Signal</keyword>
<evidence type="ECO:0000256" key="13">
    <source>
        <dbReference type="SAM" id="Coils"/>
    </source>
</evidence>
<keyword evidence="3" id="KW-0272">Extracellular matrix</keyword>
<dbReference type="FunFam" id="2.10.25.10:FF:000130">
    <property type="entry name" value="Laminin subunit beta 1"/>
    <property type="match status" value="1"/>
</dbReference>
<feature type="disulfide bond" evidence="12">
    <location>
        <begin position="967"/>
        <end position="979"/>
    </location>
</feature>
<keyword evidence="9 12" id="KW-0424">Laminin EGF-like domain</keyword>
<comment type="caution">
    <text evidence="12">Lacks conserved residue(s) required for the propagation of feature annotation.</text>
</comment>
<feature type="chain" id="PRO_5012677362" description="Laminin subunit alpha-2" evidence="15">
    <location>
        <begin position="27"/>
        <end position="3281"/>
    </location>
</feature>
<evidence type="ECO:0000256" key="12">
    <source>
        <dbReference type="PROSITE-ProRule" id="PRU00460"/>
    </source>
</evidence>
<protein>
    <recommendedName>
        <fullName evidence="22">Laminin subunit alpha-2</fullName>
    </recommendedName>
</protein>
<feature type="disulfide bond" evidence="12">
    <location>
        <begin position="1067"/>
        <end position="1084"/>
    </location>
</feature>
<dbReference type="Proteomes" id="UP000076420">
    <property type="component" value="Unassembled WGS sequence"/>
</dbReference>
<dbReference type="Gene3D" id="2.10.25.10">
    <property type="entry name" value="Laminin"/>
    <property type="match status" value="14"/>
</dbReference>
<feature type="domain" description="Laminin EGF-like" evidence="17">
    <location>
        <begin position="920"/>
        <end position="966"/>
    </location>
</feature>
<dbReference type="FunFam" id="2.60.120.260:FF:000017">
    <property type="entry name" value="Laminin subunit alpha 2"/>
    <property type="match status" value="1"/>
</dbReference>
<organism evidence="20 21">
    <name type="scientific">Biomphalaria glabrata</name>
    <name type="common">Bloodfluke planorb</name>
    <name type="synonym">Freshwater snail</name>
    <dbReference type="NCBI Taxonomy" id="6526"/>
    <lineage>
        <taxon>Eukaryota</taxon>
        <taxon>Metazoa</taxon>
        <taxon>Spiralia</taxon>
        <taxon>Lophotrochozoa</taxon>
        <taxon>Mollusca</taxon>
        <taxon>Gastropoda</taxon>
        <taxon>Heterobranchia</taxon>
        <taxon>Euthyneura</taxon>
        <taxon>Panpulmonata</taxon>
        <taxon>Hygrophila</taxon>
        <taxon>Lymnaeoidea</taxon>
        <taxon>Planorbidae</taxon>
        <taxon>Biomphalaria</taxon>
    </lineage>
</organism>
<feature type="disulfide bond" evidence="12">
    <location>
        <begin position="922"/>
        <end position="939"/>
    </location>
</feature>
<proteinExistence type="predicted"/>
<dbReference type="PROSITE" id="PS00022">
    <property type="entry name" value="EGF_1"/>
    <property type="match status" value="1"/>
</dbReference>
<feature type="domain" description="Laminin EGF-like" evidence="17">
    <location>
        <begin position="967"/>
        <end position="1014"/>
    </location>
</feature>
<feature type="disulfide bond" evidence="12">
    <location>
        <begin position="1674"/>
        <end position="1686"/>
    </location>
</feature>
<dbReference type="PROSITE" id="PS50027">
    <property type="entry name" value="EGF_LAM_2"/>
    <property type="match status" value="10"/>
</dbReference>
<feature type="domain" description="Laminin EGF-like" evidence="17">
    <location>
        <begin position="1207"/>
        <end position="1262"/>
    </location>
</feature>
<dbReference type="Pfam" id="PF00053">
    <property type="entry name" value="EGF_laminin"/>
    <property type="match status" value="17"/>
</dbReference>
<feature type="domain" description="Laminin EGF-like" evidence="17">
    <location>
        <begin position="1674"/>
        <end position="1720"/>
    </location>
</feature>
<dbReference type="GO" id="GO:0005201">
    <property type="term" value="F:extracellular matrix structural constituent"/>
    <property type="evidence" value="ECO:0007669"/>
    <property type="project" value="TreeGrafter"/>
</dbReference>
<feature type="domain" description="Laminin EGF-like" evidence="17">
    <location>
        <begin position="1160"/>
        <end position="1206"/>
    </location>
</feature>
<dbReference type="FunFam" id="2.10.25.10:FF:000188">
    <property type="entry name" value="Laminin subunit gamma 2"/>
    <property type="match status" value="1"/>
</dbReference>
<dbReference type="PANTHER" id="PTHR10574:SF436">
    <property type="entry name" value="LAMININ SUBUNIT ALPHA-2"/>
    <property type="match status" value="1"/>
</dbReference>
<dbReference type="CDD" id="cd00055">
    <property type="entry name" value="EGF_Lam"/>
    <property type="match status" value="18"/>
</dbReference>
<dbReference type="Gene3D" id="2.60.120.260">
    <property type="entry name" value="Galactose-binding domain-like"/>
    <property type="match status" value="1"/>
</dbReference>
<evidence type="ECO:0000256" key="6">
    <source>
        <dbReference type="ARBA" id="ARBA00022869"/>
    </source>
</evidence>
<feature type="disulfide bond" evidence="12">
    <location>
        <begin position="969"/>
        <end position="986"/>
    </location>
</feature>
<dbReference type="FunFam" id="2.10.25.10:FF:000069">
    <property type="entry name" value="Laminin subunit alpha 1"/>
    <property type="match status" value="1"/>
</dbReference>
<dbReference type="VEuPathDB" id="VectorBase:BGLAX_032698"/>
<dbReference type="InterPro" id="IPR013320">
    <property type="entry name" value="ConA-like_dom_sf"/>
</dbReference>
<dbReference type="InterPro" id="IPR050440">
    <property type="entry name" value="Laminin/Netrin_ECM"/>
</dbReference>
<dbReference type="EnsemblMetazoa" id="BGLB017015-RA">
    <property type="protein sequence ID" value="BGLB017015-PA"/>
    <property type="gene ID" value="BGLB017015"/>
</dbReference>
<evidence type="ECO:0000259" key="17">
    <source>
        <dbReference type="PROSITE" id="PS50027"/>
    </source>
</evidence>
<dbReference type="Pfam" id="PF00055">
    <property type="entry name" value="Laminin_N"/>
    <property type="match status" value="1"/>
</dbReference>
<feature type="domain" description="Laminin EGF-like" evidence="17">
    <location>
        <begin position="868"/>
        <end position="919"/>
    </location>
</feature>
<feature type="disulfide bond" evidence="12">
    <location>
        <begin position="1160"/>
        <end position="1172"/>
    </location>
</feature>
<feature type="coiled-coil region" evidence="13">
    <location>
        <begin position="1942"/>
        <end position="2001"/>
    </location>
</feature>
<dbReference type="InterPro" id="IPR002049">
    <property type="entry name" value="LE_dom"/>
</dbReference>
<dbReference type="Pfam" id="PF24973">
    <property type="entry name" value="EGF_LMN_ATRN"/>
    <property type="match status" value="1"/>
</dbReference>
<feature type="disulfide bond" evidence="12">
    <location>
        <begin position="1162"/>
        <end position="1179"/>
    </location>
</feature>
<feature type="domain" description="Laminin EGF-like" evidence="17">
    <location>
        <begin position="1567"/>
        <end position="1616"/>
    </location>
</feature>
<dbReference type="PROSITE" id="PS51115">
    <property type="entry name" value="LAMININ_IVA"/>
    <property type="match status" value="2"/>
</dbReference>
<dbReference type="VEuPathDB" id="VectorBase:BGLB017015"/>
<comment type="subunit">
    <text evidence="10">Laminin is a complex glycoprotein, consisting of three different polypeptide chains (alpha, beta, gamma), which are bound to each other by disulfide bonds into a cross-shaped molecule comprising one long and three short arms with globules at each end.</text>
</comment>
<keyword evidence="6" id="KW-0084">Basement membrane</keyword>
<comment type="subcellular location">
    <subcellularLocation>
        <location evidence="1">Secreted</location>
        <location evidence="1">Extracellular space</location>
        <location evidence="1">Extracellular matrix</location>
        <location evidence="1">Basement membrane</location>
    </subcellularLocation>
</comment>
<feature type="domain" description="Laminin EGF-like" evidence="17">
    <location>
        <begin position="756"/>
        <end position="805"/>
    </location>
</feature>
<dbReference type="OrthoDB" id="10011303at2759"/>
<feature type="domain" description="Laminin IV type A" evidence="18">
    <location>
        <begin position="535"/>
        <end position="722"/>
    </location>
</feature>
<feature type="disulfide bond" evidence="12">
    <location>
        <begin position="1065"/>
        <end position="1077"/>
    </location>
</feature>
<keyword evidence="5" id="KW-0677">Repeat</keyword>
<evidence type="ECO:0000256" key="11">
    <source>
        <dbReference type="PROSITE-ProRule" id="PRU00122"/>
    </source>
</evidence>
<dbReference type="InterPro" id="IPR001791">
    <property type="entry name" value="Laminin_G"/>
</dbReference>
<feature type="disulfide bond" evidence="12">
    <location>
        <begin position="1694"/>
        <end position="1703"/>
    </location>
</feature>
<feature type="disulfide bond" evidence="12">
    <location>
        <begin position="988"/>
        <end position="997"/>
    </location>
</feature>
<evidence type="ECO:0000256" key="10">
    <source>
        <dbReference type="ARBA" id="ARBA00065619"/>
    </source>
</evidence>
<keyword evidence="14" id="KW-0812">Transmembrane</keyword>
<dbReference type="Pfam" id="PF00054">
    <property type="entry name" value="Laminin_G_1"/>
    <property type="match status" value="2"/>
</dbReference>
<dbReference type="GO" id="GO:0005604">
    <property type="term" value="C:basement membrane"/>
    <property type="evidence" value="ECO:0007669"/>
    <property type="project" value="UniProtKB-SubCell"/>
</dbReference>
<dbReference type="InterPro" id="IPR008211">
    <property type="entry name" value="Laminin_N"/>
</dbReference>
<dbReference type="Gene3D" id="2.60.120.200">
    <property type="match status" value="5"/>
</dbReference>
<dbReference type="FunFam" id="2.10.25.10:FF:000082">
    <property type="entry name" value="Laminin subunit alpha 1"/>
    <property type="match status" value="2"/>
</dbReference>
<evidence type="ECO:0000256" key="2">
    <source>
        <dbReference type="ARBA" id="ARBA00022525"/>
    </source>
</evidence>
<feature type="domain" description="Laminin G" evidence="16">
    <location>
        <begin position="2278"/>
        <end position="2465"/>
    </location>
</feature>
<feature type="disulfide bond" evidence="12">
    <location>
        <begin position="1037"/>
        <end position="1046"/>
    </location>
</feature>
<feature type="coiled-coil region" evidence="13">
    <location>
        <begin position="2072"/>
        <end position="2160"/>
    </location>
</feature>
<feature type="domain" description="Laminin EGF-like" evidence="17">
    <location>
        <begin position="1015"/>
        <end position="1064"/>
    </location>
</feature>
<dbReference type="CDD" id="cd00110">
    <property type="entry name" value="LamG"/>
    <property type="match status" value="5"/>
</dbReference>
<evidence type="ECO:0000259" key="18">
    <source>
        <dbReference type="PROSITE" id="PS51115"/>
    </source>
</evidence>
<evidence type="ECO:0000256" key="3">
    <source>
        <dbReference type="ARBA" id="ARBA00022530"/>
    </source>
</evidence>
<evidence type="ECO:0000256" key="5">
    <source>
        <dbReference type="ARBA" id="ARBA00022737"/>
    </source>
</evidence>
<dbReference type="GO" id="GO:0009887">
    <property type="term" value="P:animal organ morphogenesis"/>
    <property type="evidence" value="ECO:0007669"/>
    <property type="project" value="TreeGrafter"/>
</dbReference>
<feature type="domain" description="Laminin G" evidence="16">
    <location>
        <begin position="2476"/>
        <end position="2655"/>
    </location>
</feature>
<dbReference type="InterPro" id="IPR056863">
    <property type="entry name" value="LMN_ATRN_NET-like_EGF"/>
</dbReference>
<evidence type="ECO:0000256" key="14">
    <source>
        <dbReference type="SAM" id="Phobius"/>
    </source>
</evidence>
<keyword evidence="2" id="KW-0964">Secreted</keyword>
<feature type="domain" description="Laminin G" evidence="16">
    <location>
        <begin position="2930"/>
        <end position="3102"/>
    </location>
</feature>
<feature type="coiled-coil region" evidence="13">
    <location>
        <begin position="1755"/>
        <end position="1800"/>
    </location>
</feature>
<dbReference type="PANTHER" id="PTHR10574">
    <property type="entry name" value="NETRIN/LAMININ-RELATED"/>
    <property type="match status" value="1"/>
</dbReference>
<dbReference type="SUPFAM" id="SSF57196">
    <property type="entry name" value="EGF/Laminin"/>
    <property type="match status" value="12"/>
</dbReference>
<dbReference type="InterPro" id="IPR008979">
    <property type="entry name" value="Galactose-bd-like_sf"/>
</dbReference>
<dbReference type="KEGG" id="bgt:106060891"/>
<dbReference type="Gene3D" id="2.170.300.10">
    <property type="entry name" value="Tie2 ligand-binding domain superfamily"/>
    <property type="match status" value="1"/>
</dbReference>
<evidence type="ECO:0000313" key="20">
    <source>
        <dbReference type="EnsemblMetazoa" id="BGLB017015-PA"/>
    </source>
</evidence>
<name>A0A2C9KAQ4_BIOGL</name>
<dbReference type="PROSITE" id="PS51117">
    <property type="entry name" value="LAMININ_NTER"/>
    <property type="match status" value="1"/>
</dbReference>
<feature type="domain" description="Laminin IV type A" evidence="18">
    <location>
        <begin position="1324"/>
        <end position="1524"/>
    </location>
</feature>
<feature type="signal peptide" evidence="15">
    <location>
        <begin position="1"/>
        <end position="26"/>
    </location>
</feature>
<feature type="transmembrane region" description="Helical" evidence="14">
    <location>
        <begin position="2723"/>
        <end position="2739"/>
    </location>
</feature>
<feature type="disulfide bond" evidence="12">
    <location>
        <begin position="920"/>
        <end position="932"/>
    </location>
</feature>
<accession>A0A2C9KAQ4</accession>
<evidence type="ECO:0000259" key="19">
    <source>
        <dbReference type="PROSITE" id="PS51117"/>
    </source>
</evidence>
<feature type="disulfide bond" evidence="11">
    <location>
        <begin position="3251"/>
        <end position="3278"/>
    </location>
</feature>
<keyword evidence="13" id="KW-0175">Coiled coil</keyword>
<feature type="disulfide bond" evidence="12">
    <location>
        <begin position="941"/>
        <end position="950"/>
    </location>
</feature>
<evidence type="ECO:0000256" key="9">
    <source>
        <dbReference type="ARBA" id="ARBA00023292"/>
    </source>
</evidence>
<dbReference type="GO" id="GO:0009888">
    <property type="term" value="P:tissue development"/>
    <property type="evidence" value="ECO:0007669"/>
    <property type="project" value="TreeGrafter"/>
</dbReference>
<dbReference type="Pfam" id="PF00052">
    <property type="entry name" value="Laminin_B"/>
    <property type="match status" value="2"/>
</dbReference>
<evidence type="ECO:0000256" key="1">
    <source>
        <dbReference type="ARBA" id="ARBA00004302"/>
    </source>
</evidence>
<feature type="disulfide bond" evidence="11">
    <location>
        <begin position="2438"/>
        <end position="2465"/>
    </location>
</feature>
<feature type="disulfide bond" evidence="12">
    <location>
        <begin position="892"/>
        <end position="901"/>
    </location>
</feature>
<sequence>MLAAGVRVLVYAGLVATCIWSASVHGQGAEEDMNGLFPVVFNLASKADISVNATCGETKPEVFCKLVEHVKVFPAENRHCDICDGSSNNLLQRHPIRNAIDGSNRWWQSPSLTNGAQYNYVTITIDLKQIYQVAYIIIKAANAPRPGNWILEKSLDGVNYEPWQYFAMTDRECRDTYRKRATVGVPTNLGDKEVICTSRYSSLTPLENGEIFVSLVNNRPGVFQPSKDLVDFVSARYVRLRFQKIRTLNADLMTFASIDPKVVDETVTRRYFYSVKDISIGGHCICYGHATLCKRHDTLPNRLQCHCQHNTAGDNCEKCLPLHNNKPWQVGGIQNLGCEECNCHGKADTCVYNATVDALGLSLNIKGEIDGGGVCLNCKEYTAGINCERCIDGYYRPTGMTAYMRRPCRKCNCQESQTTTGHCVQDESRLHEGLTPGDCICQKGYTGRTCNACETGFYGYPNCRPCLCNTAGSIDAESCERACICKPKVQGSRCERCLESHFNLEHSNPEGCLKCFCFEVTNVCDSVPWGLTKVNDLDGWMLQTMDPNGIILTHILHQGTLWTNINSASRKADNPGILSQNEIYYWIAPSVYLGNRLSSYGGYLQASFKYTLDDQQQWTYHLDEPNFILKGSNLTIASAKERLRENVEHVKRVRLDEKSWFHLDSRRPITREEMMLVLYSLTKVMIRATYHTAKNSVNLREVSLDVASPTQQDGSYLKSVEQCSCPEGYSGLSCESCAPGYRRVNDRLVGGVCRKCDCYNHAASCDPVTGRCLGCRHNTMGDRCDRCLPGFYGDPRYGTPEDCKPCACPLVNGNNFFAERCEARPTTVDRSAYVCLNCRPGYTGARCEMCELGYFGNPAVPGGSCRRCNCGGAVDLDHPGVCNNITGRCNICTNNTEGDFCEKCKSGYYGVATAGDCKACDCHPLGSNNFQCDPSNGQCSCKDRYTGRRCDRCKAGYGNISKGCERCRCDQSGSESSQCDPVSGQCKCRPGVGGLSCSQCENGYYDYSRAGCKKCNCHELGTSNGIDCDTSTGRCICKPGVVGLKCDKCQHTFYGLSSGQGCRPCGCSEAGSFSPQCEDTTGQCPCKPGVSGRNCDRCQNGYYGFSFSGCQVCEPCNSVGHICDQLTGGCVCPPYTEGPNCERCQVNCWGYDPDEGCKPCNCSLEGSSNHQCDPQTGQCHCMPGYQGLKCDTCALGHYDNLIRCTPCDCNSIGSLDSTCMPTCECDGFGACFCKKNVEGQKCDRCKAGTFSPDNDNPDGCTECFCFGRGRSCQQAPYVYTNIELPALTVDFVDNDDDGDVLTTFNGILTINNSETAYVPKDKCDQPIYWRLPKTYPKDMIELPALTVDFVDNDDDGDVLTTFNGILTINNSETAYVPKDKCDQPIYWRLPKTYPKDMVLSYNGKLKFVHFFEGPAVDKPTAINAPMVILIGNGISLHTKLTVIEPRNPFAEEITFNEHEWYLPDRDQHVSRQTLMVVLQKVEEILVRASQDGTATSADLDSIIIEQAVPRGTNSTSNLALGVELCDCPEKYSGESCQNPGPGYYRVPTVGETNLGNIDSIIGTSELCACNSHSKNCEPETGKCRECQDHTTGDYCDVCAEGFYGVATTGTRQDCQPCSCPLNIPSNNFSPSCVTDRFGIVCSSCVVGHTGRTCEKCSPGYYGNPSTVGDRCKPCNCNLEGSKGENCDLNGKCQCLSGISGKTCDNCSDPTFGVQNGQCVSCYEGCTGILLDDLKKISKLLPEFNPDNAQFPWETLNKLSDEVTKQKKKLAIIEAAGIQGLEDMRKEADRYIKMVETLLSRSHYTCDSESIGTGAEACKVKSRAADLYTNATQLETDVNQAYRNISKLVDDLNSFGEKHLVSVTGLNISAVLRQAKAMLKEIEQRNFTAADNAAKNEIRLAEKLSESIIRFINSSNLNGTSLADRLSDILRRLRDLSNNSKMADDLTTAANNKIEELRELIKQLRALITDINELYKSANEIVDDAIDKAENADNKISMATHESDLLDTGIDELSDKVKELEKITKNLYAWVFNASRHAQKLLEQAELIDLLFNTTRALSLDPVKAAKAYSEIVEAIREANQSAQNAYTSAKEAKDISQLDDLQEKVRRLKETNEDHIEQIENLKNKLDDAFQNLRDVEREVADAEDLHDKNRNNLNEVLNRIDLLPSDVRDKIRGIKADNKDTESIIYRALELFKKFNNTINFRIQDLNKTDFSGINKDIEVDILRARDVNTNVANLQNITKTLDDKLNNLIKKDTIKFNLDDLINKINNARRIVNDMKMSLRADGQCIRSYRSPLKPSSANEISFGFQVNHTDSDMLIVLLQQSPEEGGQEFLAAEMKDKKVRLTWNSGKGQGSVSHDEPIVPGAWYKVEAKRIGSIGELKVWNLKTPSKPITKQFTSNLSAGCSLLNFNENSSVVLAGSNSQLKLPSGITNRNFTGCLGDVVLDQSKIGVYNYKTNSRDHCSACLELPVEKTASGSIFVFNGDGYAKLQFTGNYLTTKMKMEFEFKTFWENSRLFFIGNEKMGDFLSIELQGGRVHVLFALGYNTFGRAHTTNTYNNNMWTKLFFERRDTGGALLRVSTEDIFITIVGTSKGLDINKDALYYGGLPSNFIMDSFKGLNTTENFFGCMRNLIFETVQPEVSNISVLNNVLLSPSCRENHNITITLEIDNINSLGTKIENKIFFELVWVIVLVTEYFVQLGWVIVLVTEYFFEFDWVIVLVTEYFDKLGWVIVVVTEYFFEFDWVIVLVTEYFFDILAASLTNYYSIALVGGHLVAKIHDKDSDKPLVLNSSSKLNAKLNDQNMHCVSLTKDGGKIHLIVDDVTVASGQARIVDFKNDGNLYLGGLPLAVNGIAATNLRLDGCISNVIANGVRLSMGDAKQYKLAKIGQCRYVDKAPSLAGSLPVEPPFANDAAPPTSCVKDINPAIEDDAKAVANAASFFAEITKVDPSELSENFIFGFEFRTFYENGLFGFLTSDDDSFYFGIQLHNGRLEIVYTYENSVKRITFDSVLSNGEWHSVQVTKKGNRLSVICDSKTIKSDEIDDNVKIALPLHMGGPRDPVRFSKNNITLVNHSLRGCIRALTVNEVPINITDTQIIQDVGPCYQNVERGAYFGGTAYGALTFYFKPSLTVSLDFKTTSQSGILISISDTRLFGLTLELHDGQVKFRLKHKELFVAETTNDNSFLYCDNKWHKVTAVLINSELSLTVDSGPTIKKTIVGSLDGVNSNYMFIGGAKSNFKQIASLSNDMLNGCLRNMIIDGVPVDWYTFVDQQNVRKTGCPAF</sequence>
<evidence type="ECO:0000256" key="4">
    <source>
        <dbReference type="ARBA" id="ARBA00022729"/>
    </source>
</evidence>
<dbReference type="PROSITE" id="PS01248">
    <property type="entry name" value="EGF_LAM_1"/>
    <property type="match status" value="7"/>
</dbReference>
<dbReference type="SMART" id="SM00181">
    <property type="entry name" value="EGF"/>
    <property type="match status" value="9"/>
</dbReference>
<dbReference type="PROSITE" id="PS50025">
    <property type="entry name" value="LAM_G_DOMAIN"/>
    <property type="match status" value="5"/>
</dbReference>
<dbReference type="InterPro" id="IPR000034">
    <property type="entry name" value="Laminin_IV"/>
</dbReference>
<feature type="disulfide bond" evidence="12">
    <location>
        <begin position="1586"/>
        <end position="1595"/>
    </location>
</feature>
<keyword evidence="7 12" id="KW-1015">Disulfide bond</keyword>
<feature type="disulfide bond" evidence="12">
    <location>
        <begin position="1181"/>
        <end position="1190"/>
    </location>
</feature>
<dbReference type="PRINTS" id="PR00011">
    <property type="entry name" value="EGFLAMININ"/>
</dbReference>
<feature type="transmembrane region" description="Helical" evidence="14">
    <location>
        <begin position="2685"/>
        <end position="2711"/>
    </location>
</feature>
<feature type="disulfide bond" evidence="12">
    <location>
        <begin position="1233"/>
        <end position="1242"/>
    </location>
</feature>
<evidence type="ECO:0008006" key="22">
    <source>
        <dbReference type="Google" id="ProtNLM"/>
    </source>
</evidence>
<feature type="disulfide bond" evidence="12">
    <location>
        <begin position="1086"/>
        <end position="1095"/>
    </location>
</feature>
<feature type="disulfide bond" evidence="12">
    <location>
        <begin position="775"/>
        <end position="784"/>
    </location>
</feature>
<evidence type="ECO:0000259" key="16">
    <source>
        <dbReference type="PROSITE" id="PS50025"/>
    </source>
</evidence>
<evidence type="ECO:0000256" key="15">
    <source>
        <dbReference type="SAM" id="SignalP"/>
    </source>
</evidence>
<dbReference type="FunFam" id="2.10.25.10:FF:000033">
    <property type="entry name" value="Laminin subunit alpha 2"/>
    <property type="match status" value="1"/>
</dbReference>
<feature type="domain" description="Laminin N-terminal" evidence="19">
    <location>
        <begin position="32"/>
        <end position="283"/>
    </location>
</feature>
<dbReference type="SUPFAM" id="SSF49899">
    <property type="entry name" value="Concanavalin A-like lectins/glucanases"/>
    <property type="match status" value="5"/>
</dbReference>
<gene>
    <name evidence="20" type="primary">106060891</name>
</gene>
<dbReference type="SMART" id="SM00282">
    <property type="entry name" value="LamG"/>
    <property type="match status" value="5"/>
</dbReference>
<feature type="coiled-coil region" evidence="13">
    <location>
        <begin position="2233"/>
        <end position="2280"/>
    </location>
</feature>
<dbReference type="SMART" id="SM00136">
    <property type="entry name" value="LamNT"/>
    <property type="match status" value="1"/>
</dbReference>
<dbReference type="GO" id="GO:0007411">
    <property type="term" value="P:axon guidance"/>
    <property type="evidence" value="ECO:0007669"/>
    <property type="project" value="TreeGrafter"/>
</dbReference>
<feature type="disulfide bond" evidence="11">
    <location>
        <begin position="2862"/>
        <end position="2889"/>
    </location>
</feature>
<feature type="domain" description="Laminin G" evidence="16">
    <location>
        <begin position="3109"/>
        <end position="3278"/>
    </location>
</feature>
<keyword evidence="14" id="KW-1133">Transmembrane helix</keyword>
<dbReference type="STRING" id="6526.A0A2C9KAQ4"/>
<evidence type="ECO:0000256" key="7">
    <source>
        <dbReference type="ARBA" id="ARBA00023157"/>
    </source>
</evidence>
<dbReference type="FunFam" id="2.10.25.10:FF:000090">
    <property type="entry name" value="laminin subunit alpha"/>
    <property type="match status" value="1"/>
</dbReference>
<evidence type="ECO:0000256" key="8">
    <source>
        <dbReference type="ARBA" id="ARBA00023180"/>
    </source>
</evidence>
<keyword evidence="14" id="KW-0472">Membrane</keyword>
<keyword evidence="8" id="KW-0325">Glycoprotein</keyword>
<dbReference type="SMART" id="SM00180">
    <property type="entry name" value="EGF_Lam"/>
    <property type="match status" value="18"/>
</dbReference>
<feature type="domain" description="Laminin EGF-like" evidence="17">
    <location>
        <begin position="1065"/>
        <end position="1112"/>
    </location>
</feature>
<reference evidence="20" key="1">
    <citation type="submission" date="2020-05" db="UniProtKB">
        <authorList>
            <consortium name="EnsemblMetazoa"/>
        </authorList>
    </citation>
    <scope>IDENTIFICATION</scope>
    <source>
        <strain evidence="20">BB02</strain>
    </source>
</reference>
<dbReference type="SUPFAM" id="SSF49785">
    <property type="entry name" value="Galactose-binding domain-like"/>
    <property type="match status" value="1"/>
</dbReference>
<dbReference type="InterPro" id="IPR000742">
    <property type="entry name" value="EGF"/>
</dbReference>
<dbReference type="FunFam" id="2.10.25.10:FF:000074">
    <property type="entry name" value="Laminin subunit alpha"/>
    <property type="match status" value="2"/>
</dbReference>
<evidence type="ECO:0000313" key="21">
    <source>
        <dbReference type="Proteomes" id="UP000076420"/>
    </source>
</evidence>
<dbReference type="SMART" id="SM00281">
    <property type="entry name" value="LamB"/>
    <property type="match status" value="2"/>
</dbReference>